<reference evidence="2" key="1">
    <citation type="submission" date="2025-08" db="UniProtKB">
        <authorList>
            <consortium name="Ensembl"/>
        </authorList>
    </citation>
    <scope>IDENTIFICATION</scope>
</reference>
<protein>
    <submittedName>
        <fullName evidence="2">Uncharacterized protein</fullName>
    </submittedName>
</protein>
<name>A0A8C9KV82_SERCA</name>
<dbReference type="Proteomes" id="UP000694409">
    <property type="component" value="Unassembled WGS sequence"/>
</dbReference>
<sequence>MHLSFGFSSTTFPVSSKERESQNIFYKEEGPLLTLGEEATEQELADACCTVYTSIHPPSYPSCGVPALFLQTGSSNTPRATRAYQPMNQDH</sequence>
<feature type="compositionally biased region" description="Polar residues" evidence="1">
    <location>
        <begin position="1"/>
        <end position="14"/>
    </location>
</feature>
<keyword evidence="3" id="KW-1185">Reference proteome</keyword>
<proteinExistence type="predicted"/>
<evidence type="ECO:0000313" key="3">
    <source>
        <dbReference type="Proteomes" id="UP000694409"/>
    </source>
</evidence>
<evidence type="ECO:0000313" key="2">
    <source>
        <dbReference type="Ensembl" id="ENSSCAP00000000273.1"/>
    </source>
</evidence>
<organism evidence="2 3">
    <name type="scientific">Serinus canaria</name>
    <name type="common">Island canary</name>
    <name type="synonym">Fringilla canaria</name>
    <dbReference type="NCBI Taxonomy" id="9135"/>
    <lineage>
        <taxon>Eukaryota</taxon>
        <taxon>Metazoa</taxon>
        <taxon>Chordata</taxon>
        <taxon>Craniata</taxon>
        <taxon>Vertebrata</taxon>
        <taxon>Euteleostomi</taxon>
        <taxon>Archelosauria</taxon>
        <taxon>Archosauria</taxon>
        <taxon>Dinosauria</taxon>
        <taxon>Saurischia</taxon>
        <taxon>Theropoda</taxon>
        <taxon>Coelurosauria</taxon>
        <taxon>Aves</taxon>
        <taxon>Neognathae</taxon>
        <taxon>Neoaves</taxon>
        <taxon>Telluraves</taxon>
        <taxon>Australaves</taxon>
        <taxon>Passeriformes</taxon>
        <taxon>Passeroidea</taxon>
        <taxon>Fringillidae</taxon>
        <taxon>Carduelinae</taxon>
        <taxon>Serinus</taxon>
    </lineage>
</organism>
<reference evidence="2" key="2">
    <citation type="submission" date="2025-09" db="UniProtKB">
        <authorList>
            <consortium name="Ensembl"/>
        </authorList>
    </citation>
    <scope>IDENTIFICATION</scope>
</reference>
<dbReference type="Ensembl" id="ENSSCAT00000000305.1">
    <property type="protein sequence ID" value="ENSSCAP00000000273.1"/>
    <property type="gene ID" value="ENSSCAG00000000251.1"/>
</dbReference>
<feature type="region of interest" description="Disordered" evidence="1">
    <location>
        <begin position="1"/>
        <end position="21"/>
    </location>
</feature>
<accession>A0A8C9KV82</accession>
<evidence type="ECO:0000256" key="1">
    <source>
        <dbReference type="SAM" id="MobiDB-lite"/>
    </source>
</evidence>
<dbReference type="AlphaFoldDB" id="A0A8C9KV82"/>